<reference evidence="1" key="1">
    <citation type="submission" date="2019-08" db="EMBL/GenBank/DDBJ databases">
        <authorList>
            <person name="Kucharzyk K."/>
            <person name="Murdoch R.W."/>
            <person name="Higgins S."/>
            <person name="Loffler F."/>
        </authorList>
    </citation>
    <scope>NUCLEOTIDE SEQUENCE</scope>
</reference>
<sequence length="55" mass="5709">MVIPGTEEAITATIMVAGVAITEVTMEDIMAGEIHITMITGIIIPITGEDIPGQV</sequence>
<proteinExistence type="predicted"/>
<accession>A0A645E1S7</accession>
<comment type="caution">
    <text evidence="1">The sequence shown here is derived from an EMBL/GenBank/DDBJ whole genome shotgun (WGS) entry which is preliminary data.</text>
</comment>
<dbReference type="EMBL" id="VSSQ01041995">
    <property type="protein sequence ID" value="MPM95516.1"/>
    <property type="molecule type" value="Genomic_DNA"/>
</dbReference>
<evidence type="ECO:0000313" key="1">
    <source>
        <dbReference type="EMBL" id="MPM95516.1"/>
    </source>
</evidence>
<protein>
    <submittedName>
        <fullName evidence="1">Uncharacterized protein</fullName>
    </submittedName>
</protein>
<organism evidence="1">
    <name type="scientific">bioreactor metagenome</name>
    <dbReference type="NCBI Taxonomy" id="1076179"/>
    <lineage>
        <taxon>unclassified sequences</taxon>
        <taxon>metagenomes</taxon>
        <taxon>ecological metagenomes</taxon>
    </lineage>
</organism>
<dbReference type="AlphaFoldDB" id="A0A645E1S7"/>
<name>A0A645E1S7_9ZZZZ</name>
<gene>
    <name evidence="1" type="ORF">SDC9_142671</name>
</gene>